<dbReference type="Proteomes" id="UP000291000">
    <property type="component" value="Unassembled WGS sequence"/>
</dbReference>
<keyword evidence="1" id="KW-0812">Transmembrane</keyword>
<evidence type="ECO:0000256" key="1">
    <source>
        <dbReference type="SAM" id="Phobius"/>
    </source>
</evidence>
<dbReference type="AlphaFoldDB" id="A0A452G0K7"/>
<evidence type="ECO:0000313" key="3">
    <source>
        <dbReference type="Proteomes" id="UP000291000"/>
    </source>
</evidence>
<evidence type="ECO:0000313" key="2">
    <source>
        <dbReference type="Ensembl" id="ENSCHIP00000030246.1"/>
    </source>
</evidence>
<reference evidence="2" key="3">
    <citation type="submission" date="2025-09" db="UniProtKB">
        <authorList>
            <consortium name="Ensembl"/>
        </authorList>
    </citation>
    <scope>IDENTIFICATION</scope>
</reference>
<dbReference type="Bgee" id="ENSCHIG00000025084">
    <property type="expression patterns" value="Expressed in prefrontal cortex"/>
</dbReference>
<accession>A0A452G0K7</accession>
<organism evidence="2 3">
    <name type="scientific">Capra hircus</name>
    <name type="common">Goat</name>
    <dbReference type="NCBI Taxonomy" id="9925"/>
    <lineage>
        <taxon>Eukaryota</taxon>
        <taxon>Metazoa</taxon>
        <taxon>Chordata</taxon>
        <taxon>Craniata</taxon>
        <taxon>Vertebrata</taxon>
        <taxon>Euteleostomi</taxon>
        <taxon>Mammalia</taxon>
        <taxon>Eutheria</taxon>
        <taxon>Laurasiatheria</taxon>
        <taxon>Artiodactyla</taxon>
        <taxon>Ruminantia</taxon>
        <taxon>Pecora</taxon>
        <taxon>Bovidae</taxon>
        <taxon>Caprinae</taxon>
        <taxon>Capra</taxon>
    </lineage>
</organism>
<feature type="transmembrane region" description="Helical" evidence="1">
    <location>
        <begin position="21"/>
        <end position="42"/>
    </location>
</feature>
<proteinExistence type="predicted"/>
<protein>
    <submittedName>
        <fullName evidence="2">Uncharacterized protein</fullName>
    </submittedName>
</protein>
<dbReference type="Ensembl" id="ENSCHIT00000038118.1">
    <property type="protein sequence ID" value="ENSCHIP00000030246.1"/>
    <property type="gene ID" value="ENSCHIG00000025084.1"/>
</dbReference>
<keyword evidence="3" id="KW-1185">Reference proteome</keyword>
<name>A0A452G0K7_CAPHI</name>
<sequence length="54" mass="5710">KAATDLTGGGAQAVMRVMRNLLAHLPLTSCYVAWFLTGHGLVPVHGPWDGDPLP</sequence>
<keyword evidence="1" id="KW-0472">Membrane</keyword>
<reference evidence="2" key="2">
    <citation type="submission" date="2025-08" db="UniProtKB">
        <authorList>
            <consortium name="Ensembl"/>
        </authorList>
    </citation>
    <scope>IDENTIFICATION</scope>
</reference>
<keyword evidence="1" id="KW-1133">Transmembrane helix</keyword>
<reference evidence="3" key="1">
    <citation type="submission" date="2016-04" db="EMBL/GenBank/DDBJ databases">
        <title>Polished mammalian reference genomes with single-molecule sequencing and chromosome conformation capture applied to the Capra hircus genome.</title>
        <authorList>
            <person name="Bickhart D.M."/>
            <person name="Koren S."/>
            <person name="Rosen B."/>
            <person name="Hastie A."/>
            <person name="Liachko I."/>
            <person name="Sullivan S.T."/>
            <person name="Burton J."/>
            <person name="Sayre B.L."/>
            <person name="Huson H.J."/>
            <person name="Lee J."/>
            <person name="Lam E."/>
            <person name="Kelley C.M."/>
            <person name="Hutchison J.L."/>
            <person name="Zhou Y."/>
            <person name="Sun J."/>
            <person name="Crisa A."/>
            <person name="Schwartz J.C."/>
            <person name="Hammond J.A."/>
            <person name="Schroeder S.G."/>
            <person name="Liu G.E."/>
            <person name="Dunham M."/>
            <person name="Shendure J."/>
            <person name="Sonstegard T.S."/>
            <person name="Phillippy A.M."/>
            <person name="Van Tassell C.P."/>
            <person name="Smith T.P."/>
        </authorList>
    </citation>
    <scope>NUCLEOTIDE SEQUENCE [LARGE SCALE GENOMIC DNA]</scope>
</reference>